<protein>
    <submittedName>
        <fullName evidence="1">Uncharacterized protein</fullName>
    </submittedName>
</protein>
<sequence>MVVAGAGVLRFVERVVGGWSGSVREASAPPI</sequence>
<organism evidence="1">
    <name type="scientific">marine metagenome</name>
    <dbReference type="NCBI Taxonomy" id="408172"/>
    <lineage>
        <taxon>unclassified sequences</taxon>
        <taxon>metagenomes</taxon>
        <taxon>ecological metagenomes</taxon>
    </lineage>
</organism>
<reference evidence="1" key="1">
    <citation type="submission" date="2018-05" db="EMBL/GenBank/DDBJ databases">
        <authorList>
            <person name="Lanie J.A."/>
            <person name="Ng W.-L."/>
            <person name="Kazmierczak K.M."/>
            <person name="Andrzejewski T.M."/>
            <person name="Davidsen T.M."/>
            <person name="Wayne K.J."/>
            <person name="Tettelin H."/>
            <person name="Glass J.I."/>
            <person name="Rusch D."/>
            <person name="Podicherti R."/>
            <person name="Tsui H.-C.T."/>
            <person name="Winkler M.E."/>
        </authorList>
    </citation>
    <scope>NUCLEOTIDE SEQUENCE</scope>
</reference>
<evidence type="ECO:0000313" key="1">
    <source>
        <dbReference type="EMBL" id="SVD26343.1"/>
    </source>
</evidence>
<accession>A0A382TWG9</accession>
<dbReference type="AlphaFoldDB" id="A0A382TWG9"/>
<proteinExistence type="predicted"/>
<dbReference type="EMBL" id="UINC01139658">
    <property type="protein sequence ID" value="SVD26343.1"/>
    <property type="molecule type" value="Genomic_DNA"/>
</dbReference>
<name>A0A382TWG9_9ZZZZ</name>
<gene>
    <name evidence="1" type="ORF">METZ01_LOCUS379197</name>
</gene>